<evidence type="ECO:0000313" key="1">
    <source>
        <dbReference type="EMBL" id="KAJ5496698.1"/>
    </source>
</evidence>
<proteinExistence type="predicted"/>
<reference evidence="1" key="2">
    <citation type="journal article" date="2023" name="IMA Fungus">
        <title>Comparative genomic study of the Penicillium genus elucidates a diverse pangenome and 15 lateral gene transfer events.</title>
        <authorList>
            <person name="Petersen C."/>
            <person name="Sorensen T."/>
            <person name="Nielsen M.R."/>
            <person name="Sondergaard T.E."/>
            <person name="Sorensen J.L."/>
            <person name="Fitzpatrick D.A."/>
            <person name="Frisvad J.C."/>
            <person name="Nielsen K.L."/>
        </authorList>
    </citation>
    <scope>NUCLEOTIDE SEQUENCE</scope>
    <source>
        <strain evidence="1">IBT 29495</strain>
    </source>
</reference>
<dbReference type="EMBL" id="JAPWDS010000005">
    <property type="protein sequence ID" value="KAJ5496698.1"/>
    <property type="molecule type" value="Genomic_DNA"/>
</dbReference>
<reference evidence="1" key="1">
    <citation type="submission" date="2022-12" db="EMBL/GenBank/DDBJ databases">
        <authorList>
            <person name="Petersen C."/>
        </authorList>
    </citation>
    <scope>NUCLEOTIDE SEQUENCE</scope>
    <source>
        <strain evidence="1">IBT 29495</strain>
    </source>
</reference>
<protein>
    <submittedName>
        <fullName evidence="1">Uncharacterized protein</fullName>
    </submittedName>
</protein>
<keyword evidence="2" id="KW-1185">Reference proteome</keyword>
<name>A0A9W9XPC0_9EURO</name>
<comment type="caution">
    <text evidence="1">The sequence shown here is derived from an EMBL/GenBank/DDBJ whole genome shotgun (WGS) entry which is preliminary data.</text>
</comment>
<organism evidence="1 2">
    <name type="scientific">Penicillium fimorum</name>
    <dbReference type="NCBI Taxonomy" id="1882269"/>
    <lineage>
        <taxon>Eukaryota</taxon>
        <taxon>Fungi</taxon>
        <taxon>Dikarya</taxon>
        <taxon>Ascomycota</taxon>
        <taxon>Pezizomycotina</taxon>
        <taxon>Eurotiomycetes</taxon>
        <taxon>Eurotiomycetidae</taxon>
        <taxon>Eurotiales</taxon>
        <taxon>Aspergillaceae</taxon>
        <taxon>Penicillium</taxon>
    </lineage>
</organism>
<accession>A0A9W9XPC0</accession>
<dbReference type="Proteomes" id="UP001149954">
    <property type="component" value="Unassembled WGS sequence"/>
</dbReference>
<evidence type="ECO:0000313" key="2">
    <source>
        <dbReference type="Proteomes" id="UP001149954"/>
    </source>
</evidence>
<sequence>MEKFIRAAQEYWRDNKLWGINGFSLRLEKYQGLLRPYNKARFNARDSESNRHGEEQKGGTHPYSNIPLDIAIVIAKWICPINYTPADVRNIRNMLVAWQWELPDGFWKRRLKEEDILFELESLREANYSIDWQSLRLDLMALVSDRNWYVFSGLANRVRVLSFMTAIASNSLDMSS</sequence>
<dbReference type="OrthoDB" id="4524525at2759"/>
<gene>
    <name evidence="1" type="ORF">N7463_008685</name>
</gene>
<dbReference type="AlphaFoldDB" id="A0A9W9XPC0"/>